<organism evidence="2 3">
    <name type="scientific">Immersiella caudata</name>
    <dbReference type="NCBI Taxonomy" id="314043"/>
    <lineage>
        <taxon>Eukaryota</taxon>
        <taxon>Fungi</taxon>
        <taxon>Dikarya</taxon>
        <taxon>Ascomycota</taxon>
        <taxon>Pezizomycotina</taxon>
        <taxon>Sordariomycetes</taxon>
        <taxon>Sordariomycetidae</taxon>
        <taxon>Sordariales</taxon>
        <taxon>Lasiosphaeriaceae</taxon>
        <taxon>Immersiella</taxon>
    </lineage>
</organism>
<keyword evidence="3" id="KW-1185">Reference proteome</keyword>
<gene>
    <name evidence="2" type="ORF">B0T14DRAFT_570858</name>
</gene>
<feature type="signal peptide" evidence="1">
    <location>
        <begin position="1"/>
        <end position="17"/>
    </location>
</feature>
<dbReference type="Proteomes" id="UP001175000">
    <property type="component" value="Unassembled WGS sequence"/>
</dbReference>
<evidence type="ECO:0000256" key="1">
    <source>
        <dbReference type="SAM" id="SignalP"/>
    </source>
</evidence>
<evidence type="ECO:0000313" key="3">
    <source>
        <dbReference type="Proteomes" id="UP001175000"/>
    </source>
</evidence>
<keyword evidence="1" id="KW-0732">Signal</keyword>
<name>A0AA39TH83_9PEZI</name>
<proteinExistence type="predicted"/>
<dbReference type="AlphaFoldDB" id="A0AA39TH83"/>
<reference evidence="2" key="1">
    <citation type="submission" date="2023-06" db="EMBL/GenBank/DDBJ databases">
        <title>Genome-scale phylogeny and comparative genomics of the fungal order Sordariales.</title>
        <authorList>
            <consortium name="Lawrence Berkeley National Laboratory"/>
            <person name="Hensen N."/>
            <person name="Bonometti L."/>
            <person name="Westerberg I."/>
            <person name="Brannstrom I.O."/>
            <person name="Guillou S."/>
            <person name="Cros-Aarteil S."/>
            <person name="Calhoun S."/>
            <person name="Haridas S."/>
            <person name="Kuo A."/>
            <person name="Mondo S."/>
            <person name="Pangilinan J."/>
            <person name="Riley R."/>
            <person name="Labutti K."/>
            <person name="Andreopoulos B."/>
            <person name="Lipzen A."/>
            <person name="Chen C."/>
            <person name="Yanf M."/>
            <person name="Daum C."/>
            <person name="Ng V."/>
            <person name="Clum A."/>
            <person name="Steindorff A."/>
            <person name="Ohm R."/>
            <person name="Martin F."/>
            <person name="Silar P."/>
            <person name="Natvig D."/>
            <person name="Lalanne C."/>
            <person name="Gautier V."/>
            <person name="Ament-Velasquez S.L."/>
            <person name="Kruys A."/>
            <person name="Hutchinson M.I."/>
            <person name="Powell A.J."/>
            <person name="Barry K."/>
            <person name="Miller A.N."/>
            <person name="Grigoriev I.V."/>
            <person name="Debuchy R."/>
            <person name="Gladieux P."/>
            <person name="Thoren M.H."/>
            <person name="Johannesson H."/>
        </authorList>
    </citation>
    <scope>NUCLEOTIDE SEQUENCE</scope>
    <source>
        <strain evidence="2">CBS 606.72</strain>
    </source>
</reference>
<comment type="caution">
    <text evidence="2">The sequence shown here is derived from an EMBL/GenBank/DDBJ whole genome shotgun (WGS) entry which is preliminary data.</text>
</comment>
<dbReference type="EMBL" id="JAULSU010000007">
    <property type="protein sequence ID" value="KAK0610927.1"/>
    <property type="molecule type" value="Genomic_DNA"/>
</dbReference>
<accession>A0AA39TH83</accession>
<feature type="chain" id="PRO_5041410474" evidence="1">
    <location>
        <begin position="18"/>
        <end position="208"/>
    </location>
</feature>
<sequence length="208" mass="22960">MRFTLTVLAVLATTALCADPIPVQITDQEVSNNVSMLDNKVKATILLAKDIKATCKCVPRKILFFTLPCSAEDYKPATTEDKWVPVIEALNGLVVMSDPLFEGLGNRTTPDFNQTLVDQEIYGYVTTLYGDLWTLFTAHFVVQSDSAAASQGAMLKPAMNAVTERFGTLGLRLTRLTSEESTVREFNKALDQSYMVMDLAMKLYTVPS</sequence>
<protein>
    <submittedName>
        <fullName evidence="2">Uncharacterized protein</fullName>
    </submittedName>
</protein>
<evidence type="ECO:0000313" key="2">
    <source>
        <dbReference type="EMBL" id="KAK0610927.1"/>
    </source>
</evidence>